<evidence type="ECO:0000313" key="3">
    <source>
        <dbReference type="Proteomes" id="UP000663829"/>
    </source>
</evidence>
<dbReference type="AlphaFoldDB" id="A0A815J037"/>
<evidence type="ECO:0000313" key="2">
    <source>
        <dbReference type="EMBL" id="CAF4262165.1"/>
    </source>
</evidence>
<keyword evidence="3" id="KW-1185">Reference proteome</keyword>
<gene>
    <name evidence="1" type="ORF">GPM918_LOCUS31979</name>
    <name evidence="2" type="ORF">SRO942_LOCUS32633</name>
</gene>
<accession>A0A815J037</accession>
<proteinExistence type="predicted"/>
<dbReference type="OrthoDB" id="9987685at2759"/>
<protein>
    <submittedName>
        <fullName evidence="1">Uncharacterized protein</fullName>
    </submittedName>
</protein>
<dbReference type="InterPro" id="IPR025533">
    <property type="entry name" value="DUF4419"/>
</dbReference>
<sequence length="333" mass="38516">MYKTVKINDIEPEQENSGCFNNQPLSMDDSYWINKIHAYHLKESRDKYRVQYQISNSNFNNYSGNAILYSFMSAYNNHEDIVLSPDDLWLMISIYFSKYVNDNAEQLRHLFVDHKGKKKLVVTEPVGKREEDWTDFFGMMKVEISKNVKNADIIDHLVSKFSTTTQIESILSYACIMDTFKVYFSYGRRIPACGIRAVHFQGTLDDWHLLKHKTEQLKMYTKTGDDYCQYLDNVLPILDEFIKTFGSTTYISGWILKLFYGIDINSNKIGFGDITLNNIKVPVEVENHDTRQKKTCYIVGGFHGVHSEDHKHKPVMSLAVIEDLSTVTSLDGA</sequence>
<dbReference type="EMBL" id="CAJNOQ010016049">
    <property type="protein sequence ID" value="CAF1373642.1"/>
    <property type="molecule type" value="Genomic_DNA"/>
</dbReference>
<reference evidence="1" key="1">
    <citation type="submission" date="2021-02" db="EMBL/GenBank/DDBJ databases">
        <authorList>
            <person name="Nowell W R."/>
        </authorList>
    </citation>
    <scope>NUCLEOTIDE SEQUENCE</scope>
</reference>
<dbReference type="Proteomes" id="UP000681722">
    <property type="component" value="Unassembled WGS sequence"/>
</dbReference>
<dbReference type="PANTHER" id="PTHR31252">
    <property type="entry name" value="DUF4419 DOMAIN-CONTAINING PROTEIN"/>
    <property type="match status" value="1"/>
</dbReference>
<dbReference type="EMBL" id="CAJOBC010077078">
    <property type="protein sequence ID" value="CAF4262165.1"/>
    <property type="molecule type" value="Genomic_DNA"/>
</dbReference>
<comment type="caution">
    <text evidence="1">The sequence shown here is derived from an EMBL/GenBank/DDBJ whole genome shotgun (WGS) entry which is preliminary data.</text>
</comment>
<dbReference type="Pfam" id="PF14388">
    <property type="entry name" value="DUF4419"/>
    <property type="match status" value="1"/>
</dbReference>
<organism evidence="1 3">
    <name type="scientific">Didymodactylos carnosus</name>
    <dbReference type="NCBI Taxonomy" id="1234261"/>
    <lineage>
        <taxon>Eukaryota</taxon>
        <taxon>Metazoa</taxon>
        <taxon>Spiralia</taxon>
        <taxon>Gnathifera</taxon>
        <taxon>Rotifera</taxon>
        <taxon>Eurotatoria</taxon>
        <taxon>Bdelloidea</taxon>
        <taxon>Philodinida</taxon>
        <taxon>Philodinidae</taxon>
        <taxon>Didymodactylos</taxon>
    </lineage>
</organism>
<dbReference type="Proteomes" id="UP000663829">
    <property type="component" value="Unassembled WGS sequence"/>
</dbReference>
<name>A0A815J037_9BILA</name>
<evidence type="ECO:0000313" key="1">
    <source>
        <dbReference type="EMBL" id="CAF1373642.1"/>
    </source>
</evidence>
<dbReference type="PANTHER" id="PTHR31252:SF11">
    <property type="entry name" value="DUF4419 DOMAIN-CONTAINING PROTEIN"/>
    <property type="match status" value="1"/>
</dbReference>